<proteinExistence type="predicted"/>
<dbReference type="EMBL" id="CM042064">
    <property type="protein sequence ID" value="KAI3666065.1"/>
    <property type="molecule type" value="Genomic_DNA"/>
</dbReference>
<evidence type="ECO:0000313" key="2">
    <source>
        <dbReference type="Proteomes" id="UP001055879"/>
    </source>
</evidence>
<keyword evidence="2" id="KW-1185">Reference proteome</keyword>
<reference evidence="1 2" key="2">
    <citation type="journal article" date="2022" name="Mol. Ecol. Resour.">
        <title>The genomes of chicory, endive, great burdock and yacon provide insights into Asteraceae paleo-polyploidization history and plant inulin production.</title>
        <authorList>
            <person name="Fan W."/>
            <person name="Wang S."/>
            <person name="Wang H."/>
            <person name="Wang A."/>
            <person name="Jiang F."/>
            <person name="Liu H."/>
            <person name="Zhao H."/>
            <person name="Xu D."/>
            <person name="Zhang Y."/>
        </authorList>
    </citation>
    <scope>NUCLEOTIDE SEQUENCE [LARGE SCALE GENOMIC DNA]</scope>
    <source>
        <strain evidence="2">cv. Niubang</strain>
    </source>
</reference>
<name>A0ACB8XGD9_ARCLA</name>
<protein>
    <submittedName>
        <fullName evidence="1">Uncharacterized protein</fullName>
    </submittedName>
</protein>
<sequence>MNHDNEETRKLLEQDDNNDMIMNKNPQEQDINEISPPSHIPRALSLESLNDDPTITELYIICHGECHINLRPDLVGGRCPEAALTPKGKRQARALAVFLKSQGIRFNAVYTSPLDRARATAIPVCQEMNFPEQMIEASNALQEMSQGVWEGCQHSDVYTPCVLSLMERFQPDFCAPSGETLRQVEFRIIQFLNATVDPQKSLSISNSVPPIATPPPRQLGFTKRKSSKNRLEMVRTSGGDQEADDEMSPRVPTNYSKQHPEILLSSSVKRNNIKPTAVTSSSSSCNN</sequence>
<gene>
    <name evidence="1" type="ORF">L6452_44703</name>
</gene>
<comment type="caution">
    <text evidence="1">The sequence shown here is derived from an EMBL/GenBank/DDBJ whole genome shotgun (WGS) entry which is preliminary data.</text>
</comment>
<reference evidence="2" key="1">
    <citation type="journal article" date="2022" name="Mol. Ecol. Resour.">
        <title>The genomes of chicory, endive, great burdock and yacon provide insights into Asteraceae palaeo-polyploidization history and plant inulin production.</title>
        <authorList>
            <person name="Fan W."/>
            <person name="Wang S."/>
            <person name="Wang H."/>
            <person name="Wang A."/>
            <person name="Jiang F."/>
            <person name="Liu H."/>
            <person name="Zhao H."/>
            <person name="Xu D."/>
            <person name="Zhang Y."/>
        </authorList>
    </citation>
    <scope>NUCLEOTIDE SEQUENCE [LARGE SCALE GENOMIC DNA]</scope>
    <source>
        <strain evidence="2">cv. Niubang</strain>
    </source>
</reference>
<organism evidence="1 2">
    <name type="scientific">Arctium lappa</name>
    <name type="common">Greater burdock</name>
    <name type="synonym">Lappa major</name>
    <dbReference type="NCBI Taxonomy" id="4217"/>
    <lineage>
        <taxon>Eukaryota</taxon>
        <taxon>Viridiplantae</taxon>
        <taxon>Streptophyta</taxon>
        <taxon>Embryophyta</taxon>
        <taxon>Tracheophyta</taxon>
        <taxon>Spermatophyta</taxon>
        <taxon>Magnoliopsida</taxon>
        <taxon>eudicotyledons</taxon>
        <taxon>Gunneridae</taxon>
        <taxon>Pentapetalae</taxon>
        <taxon>asterids</taxon>
        <taxon>campanulids</taxon>
        <taxon>Asterales</taxon>
        <taxon>Asteraceae</taxon>
        <taxon>Carduoideae</taxon>
        <taxon>Cardueae</taxon>
        <taxon>Arctiinae</taxon>
        <taxon>Arctium</taxon>
    </lineage>
</organism>
<dbReference type="Proteomes" id="UP001055879">
    <property type="component" value="Linkage Group LG18"/>
</dbReference>
<accession>A0ACB8XGD9</accession>
<evidence type="ECO:0000313" key="1">
    <source>
        <dbReference type="EMBL" id="KAI3666065.1"/>
    </source>
</evidence>